<comment type="caution">
    <text evidence="1">The sequence shown here is derived from an EMBL/GenBank/DDBJ whole genome shotgun (WGS) entry which is preliminary data.</text>
</comment>
<organism evidence="1 2">
    <name type="scientific">Paraburkholderia bannensis</name>
    <dbReference type="NCBI Taxonomy" id="765414"/>
    <lineage>
        <taxon>Bacteria</taxon>
        <taxon>Pseudomonadati</taxon>
        <taxon>Pseudomonadota</taxon>
        <taxon>Betaproteobacteria</taxon>
        <taxon>Burkholderiales</taxon>
        <taxon>Burkholderiaceae</taxon>
        <taxon>Paraburkholderia</taxon>
    </lineage>
</organism>
<dbReference type="EMBL" id="JACHBW010000020">
    <property type="protein sequence ID" value="MBB6105904.1"/>
    <property type="molecule type" value="Genomic_DNA"/>
</dbReference>
<gene>
    <name evidence="1" type="ORF">F4827_005774</name>
</gene>
<evidence type="ECO:0000313" key="1">
    <source>
        <dbReference type="EMBL" id="MBB6105904.1"/>
    </source>
</evidence>
<sequence>MRAAWIAATVAVLLIVSSIVAFAGWLSPPALLAVLSGLTFCG</sequence>
<dbReference type="RefSeq" id="WP_260175446.1">
    <property type="nucleotide sequence ID" value="NZ_JACHBW010000020.1"/>
</dbReference>
<name>A0A7W9U2M3_9BURK</name>
<protein>
    <submittedName>
        <fullName evidence="1">Uncharacterized protein</fullName>
    </submittedName>
</protein>
<proteinExistence type="predicted"/>
<keyword evidence="2" id="KW-1185">Reference proteome</keyword>
<reference evidence="1 2" key="1">
    <citation type="submission" date="2020-08" db="EMBL/GenBank/DDBJ databases">
        <title>Above-ground endophytic microbial communities from plants in different locations in the United States.</title>
        <authorList>
            <person name="Frank C."/>
        </authorList>
    </citation>
    <scope>NUCLEOTIDE SEQUENCE [LARGE SCALE GENOMIC DNA]</scope>
    <source>
        <strain evidence="1 2">WP4_2_2</strain>
    </source>
</reference>
<dbReference type="AlphaFoldDB" id="A0A7W9U2M3"/>
<dbReference type="Proteomes" id="UP000571554">
    <property type="component" value="Unassembled WGS sequence"/>
</dbReference>
<evidence type="ECO:0000313" key="2">
    <source>
        <dbReference type="Proteomes" id="UP000571554"/>
    </source>
</evidence>
<accession>A0A7W9U2M3</accession>